<evidence type="ECO:0000313" key="1">
    <source>
        <dbReference type="EMBL" id="CCB70328.1"/>
    </source>
</evidence>
<evidence type="ECO:0000313" key="2">
    <source>
        <dbReference type="Proteomes" id="UP000009186"/>
    </source>
</evidence>
<protein>
    <submittedName>
        <fullName evidence="1">Uncharacterized protein</fullName>
    </submittedName>
</protein>
<dbReference type="Proteomes" id="UP000009186">
    <property type="component" value="Chromosome"/>
</dbReference>
<organism evidence="1 2">
    <name type="scientific">Flavobacterium branchiophilum (strain FL-15)</name>
    <dbReference type="NCBI Taxonomy" id="1034807"/>
    <lineage>
        <taxon>Bacteria</taxon>
        <taxon>Pseudomonadati</taxon>
        <taxon>Bacteroidota</taxon>
        <taxon>Flavobacteriia</taxon>
        <taxon>Flavobacteriales</taxon>
        <taxon>Flavobacteriaceae</taxon>
        <taxon>Flavobacterium</taxon>
    </lineage>
</organism>
<accession>G2Z2Z4</accession>
<reference evidence="1 2" key="1">
    <citation type="journal article" date="2011" name="Appl. Environ. Microbiol.">
        <title>Complete genome sequence of the fish pathogen Flavobacterium branchiophilum.</title>
        <authorList>
            <consortium name="1:IP"/>
            <consortium name="Microbial Evolutionary Genomics,F-75015 Paris"/>
            <consortium name="France 2:CNRS"/>
            <consortium name="URA2171"/>
            <consortium name="F-75015 Paris,France 3:Unite de Virologie et Immunologie Mol."/>
            <consortium name="INRA,78352 Jouy en Josas Cedex"/>
            <consortium name="France. 4:Unite de Mathemathique"/>
            <consortium name="Informatique et Genome,INRA"/>
            <consortium name="78352 Jouy en Josas Cedex"/>
            <consortium name="France. 5:CEA/Genoscope"/>
            <consortium name="Evry"/>
            <consortium name="France"/>
            <person name="Touchon M."/>
            <person name="Barbier P."/>
            <person name="Bernardet J.F."/>
            <person name="Loux V."/>
            <person name="Vacherie B."/>
            <person name="Barbe V."/>
            <person name="Rocha E.P."/>
            <person name="Duchaud E."/>
        </authorList>
    </citation>
    <scope>NUCLEOTIDE SEQUENCE [LARGE SCALE GENOMIC DNA]</scope>
    <source>
        <strain evidence="1 2">FL-15</strain>
    </source>
</reference>
<dbReference type="HOGENOM" id="CLU_1719654_0_0_10"/>
<gene>
    <name evidence="1" type="ordered locus">FBFL15_2308</name>
</gene>
<name>G2Z2Z4_FLABF</name>
<dbReference type="AlphaFoldDB" id="G2Z2Z4"/>
<proteinExistence type="predicted"/>
<sequence length="152" mass="18427">MFGFLRSMKDSRVFHQFDFDIFNNWSKGIEYDLIKISDEDFKLQYLLCCFLWNFDNFKLNQNTKILIDCFFVKSDLDFYFLLGKGLYGDRGYFGSNLDSLEDIIIDFHRDNEYSLIKRYSIEFLNYENLEKYFDLDLLTLILSKTKMNIIYN</sequence>
<dbReference type="EMBL" id="FQ859183">
    <property type="protein sequence ID" value="CCB70328.1"/>
    <property type="molecule type" value="Genomic_DNA"/>
</dbReference>
<keyword evidence="2" id="KW-1185">Reference proteome</keyword>
<dbReference type="KEGG" id="fbr:FBFL15_2308"/>